<proteinExistence type="inferred from homology"/>
<accession>A0A9P5XNP0</accession>
<evidence type="ECO:0000256" key="7">
    <source>
        <dbReference type="SAM" id="Coils"/>
    </source>
</evidence>
<dbReference type="EMBL" id="MU151052">
    <property type="protein sequence ID" value="KAF9454862.1"/>
    <property type="molecule type" value="Genomic_DNA"/>
</dbReference>
<evidence type="ECO:0000256" key="5">
    <source>
        <dbReference type="ARBA" id="ARBA00022927"/>
    </source>
</evidence>
<evidence type="ECO:0000313" key="9">
    <source>
        <dbReference type="EMBL" id="KAF9454862.1"/>
    </source>
</evidence>
<name>A0A9P5XNP0_9AGAR</name>
<gene>
    <name evidence="9" type="ORF">P691DRAFT_754409</name>
</gene>
<dbReference type="SUPFAM" id="SSF140111">
    <property type="entry name" value="Endosomal sorting complex assembly domain"/>
    <property type="match status" value="1"/>
</dbReference>
<sequence length="186" mass="21534">MATPLLAEFLELSNLSREDLEDLLTDPVYFQAIFHSIDRVKELYTSQAELGLANETIAKNNIALQQHLYNLRSETKDAFDEAKRLEARWKELEKEQRDVYQRYTPQFLLMRLKHSITAQDDASEALASAFVKQATSGNTSSGTGSPAPNNEIDDFVKEFKELRKTYHKRVMWAEKWGKGDVMWRED</sequence>
<dbReference type="AlphaFoldDB" id="A0A9P5XNP0"/>
<evidence type="ECO:0000256" key="3">
    <source>
        <dbReference type="ARBA" id="ARBA00022448"/>
    </source>
</evidence>
<evidence type="ECO:0000256" key="6">
    <source>
        <dbReference type="PROSITE-ProRule" id="PRU00646"/>
    </source>
</evidence>
<dbReference type="GO" id="GO:0043162">
    <property type="term" value="P:ubiquitin-dependent protein catabolic process via the multivesicular body sorting pathway"/>
    <property type="evidence" value="ECO:0007669"/>
    <property type="project" value="UniProtKB-ARBA"/>
</dbReference>
<evidence type="ECO:0000259" key="8">
    <source>
        <dbReference type="PROSITE" id="PS51314"/>
    </source>
</evidence>
<evidence type="ECO:0000256" key="1">
    <source>
        <dbReference type="ARBA" id="ARBA00004177"/>
    </source>
</evidence>
<protein>
    <recommendedName>
        <fullName evidence="8">VPS37 C-terminal domain-containing protein</fullName>
    </recommendedName>
</protein>
<reference evidence="9" key="1">
    <citation type="submission" date="2020-11" db="EMBL/GenBank/DDBJ databases">
        <authorList>
            <consortium name="DOE Joint Genome Institute"/>
            <person name="Ahrendt S."/>
            <person name="Riley R."/>
            <person name="Andreopoulos W."/>
            <person name="Labutti K."/>
            <person name="Pangilinan J."/>
            <person name="Ruiz-Duenas F.J."/>
            <person name="Barrasa J.M."/>
            <person name="Sanchez-Garcia M."/>
            <person name="Camarero S."/>
            <person name="Miyauchi S."/>
            <person name="Serrano A."/>
            <person name="Linde D."/>
            <person name="Babiker R."/>
            <person name="Drula E."/>
            <person name="Ayuso-Fernandez I."/>
            <person name="Pacheco R."/>
            <person name="Padilla G."/>
            <person name="Ferreira P."/>
            <person name="Barriuso J."/>
            <person name="Kellner H."/>
            <person name="Castanera R."/>
            <person name="Alfaro M."/>
            <person name="Ramirez L."/>
            <person name="Pisabarro A.G."/>
            <person name="Kuo A."/>
            <person name="Tritt A."/>
            <person name="Lipzen A."/>
            <person name="He G."/>
            <person name="Yan M."/>
            <person name="Ng V."/>
            <person name="Cullen D."/>
            <person name="Martin F."/>
            <person name="Rosso M.-N."/>
            <person name="Henrissat B."/>
            <person name="Hibbett D."/>
            <person name="Martinez A.T."/>
            <person name="Grigoriev I.V."/>
        </authorList>
    </citation>
    <scope>NUCLEOTIDE SEQUENCE</scope>
    <source>
        <strain evidence="9">MF-IS2</strain>
    </source>
</reference>
<keyword evidence="10" id="KW-1185">Reference proteome</keyword>
<organism evidence="9 10">
    <name type="scientific">Macrolepiota fuliginosa MF-IS2</name>
    <dbReference type="NCBI Taxonomy" id="1400762"/>
    <lineage>
        <taxon>Eukaryota</taxon>
        <taxon>Fungi</taxon>
        <taxon>Dikarya</taxon>
        <taxon>Basidiomycota</taxon>
        <taxon>Agaricomycotina</taxon>
        <taxon>Agaricomycetes</taxon>
        <taxon>Agaricomycetidae</taxon>
        <taxon>Agaricales</taxon>
        <taxon>Agaricineae</taxon>
        <taxon>Agaricaceae</taxon>
        <taxon>Macrolepiota</taxon>
    </lineage>
</organism>
<feature type="domain" description="VPS37 C-terminal" evidence="8">
    <location>
        <begin position="86"/>
        <end position="186"/>
    </location>
</feature>
<dbReference type="GO" id="GO:0006623">
    <property type="term" value="P:protein targeting to vacuole"/>
    <property type="evidence" value="ECO:0007669"/>
    <property type="project" value="TreeGrafter"/>
</dbReference>
<dbReference type="InterPro" id="IPR037202">
    <property type="entry name" value="ESCRT_assembly_dom"/>
</dbReference>
<dbReference type="Pfam" id="PF07200">
    <property type="entry name" value="Mod_r"/>
    <property type="match status" value="1"/>
</dbReference>
<keyword evidence="4" id="KW-0967">Endosome</keyword>
<dbReference type="PANTHER" id="PTHR13678">
    <property type="entry name" value="VACUOLAR PROTEIN SORTING-ASSOCIATED PROTEIN 37"/>
    <property type="match status" value="1"/>
</dbReference>
<evidence type="ECO:0000256" key="4">
    <source>
        <dbReference type="ARBA" id="ARBA00022753"/>
    </source>
</evidence>
<comment type="subcellular location">
    <subcellularLocation>
        <location evidence="1">Endosome</location>
    </subcellularLocation>
</comment>
<dbReference type="OrthoDB" id="10260857at2759"/>
<dbReference type="PANTHER" id="PTHR13678:SF2">
    <property type="entry name" value="VACUOLAR PROTEIN SORTING-ASSOCIATED PROTEIN 37A"/>
    <property type="match status" value="1"/>
</dbReference>
<dbReference type="Gene3D" id="1.10.287.660">
    <property type="entry name" value="Helix hairpin bin"/>
    <property type="match status" value="1"/>
</dbReference>
<keyword evidence="3 6" id="KW-0813">Transport</keyword>
<dbReference type="InterPro" id="IPR029012">
    <property type="entry name" value="Helix_hairpin_bin_sf"/>
</dbReference>
<keyword evidence="7" id="KW-0175">Coiled coil</keyword>
<keyword evidence="5 6" id="KW-0653">Protein transport</keyword>
<dbReference type="GO" id="GO:0000813">
    <property type="term" value="C:ESCRT I complex"/>
    <property type="evidence" value="ECO:0007669"/>
    <property type="project" value="UniProtKB-ARBA"/>
</dbReference>
<dbReference type="InterPro" id="IPR009851">
    <property type="entry name" value="Mod_r"/>
</dbReference>
<comment type="caution">
    <text evidence="9">The sequence shown here is derived from an EMBL/GenBank/DDBJ whole genome shotgun (WGS) entry which is preliminary data.</text>
</comment>
<comment type="similarity">
    <text evidence="2">Belongs to the VPS37 family.</text>
</comment>
<evidence type="ECO:0000313" key="10">
    <source>
        <dbReference type="Proteomes" id="UP000807342"/>
    </source>
</evidence>
<evidence type="ECO:0000256" key="2">
    <source>
        <dbReference type="ARBA" id="ARBA00007617"/>
    </source>
</evidence>
<dbReference type="GO" id="GO:0006612">
    <property type="term" value="P:protein targeting to membrane"/>
    <property type="evidence" value="ECO:0007669"/>
    <property type="project" value="TreeGrafter"/>
</dbReference>
<dbReference type="Proteomes" id="UP000807342">
    <property type="component" value="Unassembled WGS sequence"/>
</dbReference>
<feature type="coiled-coil region" evidence="7">
    <location>
        <begin position="75"/>
        <end position="102"/>
    </location>
</feature>
<dbReference type="PROSITE" id="PS51314">
    <property type="entry name" value="VPS37_C"/>
    <property type="match status" value="1"/>
</dbReference>